<gene>
    <name evidence="3" type="ORF">BDFB_002776</name>
</gene>
<evidence type="ECO:0000313" key="4">
    <source>
        <dbReference type="Proteomes" id="UP000292052"/>
    </source>
</evidence>
<evidence type="ECO:0000256" key="1">
    <source>
        <dbReference type="SAM" id="MobiDB-lite"/>
    </source>
</evidence>
<proteinExistence type="predicted"/>
<keyword evidence="4" id="KW-1185">Reference proteome</keyword>
<feature type="compositionally biased region" description="Acidic residues" evidence="1">
    <location>
        <begin position="284"/>
        <end position="298"/>
    </location>
</feature>
<dbReference type="OrthoDB" id="333176at2759"/>
<feature type="compositionally biased region" description="Acidic residues" evidence="1">
    <location>
        <begin position="189"/>
        <end position="208"/>
    </location>
</feature>
<dbReference type="Proteomes" id="UP000292052">
    <property type="component" value="Unassembled WGS sequence"/>
</dbReference>
<reference evidence="3 4" key="1">
    <citation type="submission" date="2017-03" db="EMBL/GenBank/DDBJ databases">
        <title>Genome of the blue death feigning beetle - Asbolus verrucosus.</title>
        <authorList>
            <person name="Rider S.D."/>
        </authorList>
    </citation>
    <scope>NUCLEOTIDE SEQUENCE [LARGE SCALE GENOMIC DNA]</scope>
    <source>
        <strain evidence="3">Butters</strain>
        <tissue evidence="3">Head and leg muscle</tissue>
    </source>
</reference>
<feature type="domain" description="CCD97-like C-terminal" evidence="2">
    <location>
        <begin position="113"/>
        <end position="295"/>
    </location>
</feature>
<organism evidence="3 4">
    <name type="scientific">Asbolus verrucosus</name>
    <name type="common">Desert ironclad beetle</name>
    <dbReference type="NCBI Taxonomy" id="1661398"/>
    <lineage>
        <taxon>Eukaryota</taxon>
        <taxon>Metazoa</taxon>
        <taxon>Ecdysozoa</taxon>
        <taxon>Arthropoda</taxon>
        <taxon>Hexapoda</taxon>
        <taxon>Insecta</taxon>
        <taxon>Pterygota</taxon>
        <taxon>Neoptera</taxon>
        <taxon>Endopterygota</taxon>
        <taxon>Coleoptera</taxon>
        <taxon>Polyphaga</taxon>
        <taxon>Cucujiformia</taxon>
        <taxon>Tenebrionidae</taxon>
        <taxon>Pimeliinae</taxon>
        <taxon>Asbolus</taxon>
    </lineage>
</organism>
<dbReference type="PANTHER" id="PTHR31840:SF1">
    <property type="entry name" value="COILED-COIL DOMAIN-CONTAINING PROTEIN 97"/>
    <property type="match status" value="1"/>
</dbReference>
<name>A0A482VQ88_ASBVE</name>
<feature type="compositionally biased region" description="Basic and acidic residues" evidence="1">
    <location>
        <begin position="273"/>
        <end position="283"/>
    </location>
</feature>
<dbReference type="EMBL" id="QDEB01074617">
    <property type="protein sequence ID" value="RZC35045.1"/>
    <property type="molecule type" value="Genomic_DNA"/>
</dbReference>
<feature type="region of interest" description="Disordered" evidence="1">
    <location>
        <begin position="181"/>
        <end position="211"/>
    </location>
</feature>
<sequence length="336" mass="39845">MEVEVDQPVGEVAEQIDRDQIMNDLTNNEEICFKSQQRGESDLTKQEKTDIALEIYNKSKLNFLVRFGKYLQKNQLQFFQQFTENCDESSEITIVLKEFLESVKKDGQINVRNRRFEALKQMVQEDSYFSEIEMMKRNPLLYEQLIGQYLTEEERKERHKINVDEQSTLVKVLLEGIERDDAKKKKEQQEEDEIGMMQEEEDSEDSDEFPALQPTYSQWGEFDEDRKIKSVKKSRKKITSEEQELLKEEFVSSMYQNFLDGKDEDFDYNSVDNNDKYDNTEMKEYDEEDKYFDSEEPETVTQAAEPEESEDELDIFMSALNQNPFVSQLSKDIQNL</sequence>
<protein>
    <submittedName>
        <fullName evidence="3">DUF2052 domain containing protein</fullName>
    </submittedName>
</protein>
<dbReference type="Pfam" id="PF09747">
    <property type="entry name" value="CCD97-like_C"/>
    <property type="match status" value="1"/>
</dbReference>
<dbReference type="InterPro" id="IPR018613">
    <property type="entry name" value="Ccdc97-like"/>
</dbReference>
<dbReference type="PANTHER" id="PTHR31840">
    <property type="entry name" value="COILED-COIL DOMAIN-CONTAINING PROTEIN 97"/>
    <property type="match status" value="1"/>
</dbReference>
<dbReference type="STRING" id="1661398.A0A482VQ88"/>
<feature type="region of interest" description="Disordered" evidence="1">
    <location>
        <begin position="260"/>
        <end position="311"/>
    </location>
</feature>
<comment type="caution">
    <text evidence="3">The sequence shown here is derived from an EMBL/GenBank/DDBJ whole genome shotgun (WGS) entry which is preliminary data.</text>
</comment>
<dbReference type="InterPro" id="IPR040233">
    <property type="entry name" value="CCD97-like_C"/>
</dbReference>
<evidence type="ECO:0000313" key="3">
    <source>
        <dbReference type="EMBL" id="RZC35045.1"/>
    </source>
</evidence>
<evidence type="ECO:0000259" key="2">
    <source>
        <dbReference type="Pfam" id="PF09747"/>
    </source>
</evidence>
<accession>A0A482VQ88</accession>
<dbReference type="AlphaFoldDB" id="A0A482VQ88"/>